<protein>
    <submittedName>
        <fullName evidence="2">G-patch domain-containing protein</fullName>
    </submittedName>
</protein>
<proteinExistence type="predicted"/>
<reference evidence="2" key="2">
    <citation type="submission" date="2020-10" db="UniProtKB">
        <authorList>
            <consortium name="WormBaseParasite"/>
        </authorList>
    </citation>
    <scope>IDENTIFICATION</scope>
</reference>
<accession>A0A7E4W6I3</accession>
<keyword evidence="1" id="KW-1185">Reference proteome</keyword>
<dbReference type="Proteomes" id="UP000492821">
    <property type="component" value="Unassembled WGS sequence"/>
</dbReference>
<organism evidence="1 2">
    <name type="scientific">Panagrellus redivivus</name>
    <name type="common">Microworm</name>
    <dbReference type="NCBI Taxonomy" id="6233"/>
    <lineage>
        <taxon>Eukaryota</taxon>
        <taxon>Metazoa</taxon>
        <taxon>Ecdysozoa</taxon>
        <taxon>Nematoda</taxon>
        <taxon>Chromadorea</taxon>
        <taxon>Rhabditida</taxon>
        <taxon>Tylenchina</taxon>
        <taxon>Panagrolaimomorpha</taxon>
        <taxon>Panagrolaimoidea</taxon>
        <taxon>Panagrolaimidae</taxon>
        <taxon>Panagrellus</taxon>
    </lineage>
</organism>
<dbReference type="AlphaFoldDB" id="A0A7E4W6I3"/>
<evidence type="ECO:0000313" key="2">
    <source>
        <dbReference type="WBParaSite" id="Pan_g7681.t1"/>
    </source>
</evidence>
<dbReference type="WBParaSite" id="Pan_g7681.t1">
    <property type="protein sequence ID" value="Pan_g7681.t1"/>
    <property type="gene ID" value="Pan_g7681"/>
</dbReference>
<evidence type="ECO:0000313" key="1">
    <source>
        <dbReference type="Proteomes" id="UP000492821"/>
    </source>
</evidence>
<name>A0A7E4W6I3_PANRE</name>
<sequence>MMCSTRAPYSWGLPRRDGLGTNCAKKVRTLSGSDASIGVSNKPGAIARTRMPSEAKSRANGNVMAAIAPLEAE</sequence>
<reference evidence="1" key="1">
    <citation type="journal article" date="2013" name="Genetics">
        <title>The draft genome and transcriptome of Panagrellus redivivus are shaped by the harsh demands of a free-living lifestyle.</title>
        <authorList>
            <person name="Srinivasan J."/>
            <person name="Dillman A.R."/>
            <person name="Macchietto M.G."/>
            <person name="Heikkinen L."/>
            <person name="Lakso M."/>
            <person name="Fracchia K.M."/>
            <person name="Antoshechkin I."/>
            <person name="Mortazavi A."/>
            <person name="Wong G."/>
            <person name="Sternberg P.W."/>
        </authorList>
    </citation>
    <scope>NUCLEOTIDE SEQUENCE [LARGE SCALE GENOMIC DNA]</scope>
    <source>
        <strain evidence="1">MT8872</strain>
    </source>
</reference>